<dbReference type="InterPro" id="IPR004380">
    <property type="entry name" value="Asp_race"/>
</dbReference>
<dbReference type="GO" id="GO:0047661">
    <property type="term" value="F:amino-acid racemase activity"/>
    <property type="evidence" value="ECO:0007669"/>
    <property type="project" value="InterPro"/>
</dbReference>
<dbReference type="RefSeq" id="WP_218322331.1">
    <property type="nucleotide sequence ID" value="NZ_JAEEGC010000118.1"/>
</dbReference>
<keyword evidence="2" id="KW-1185">Reference proteome</keyword>
<protein>
    <submittedName>
        <fullName evidence="1">Amino acid racemase</fullName>
        <ecNumber evidence="1">5.1.1.-</ecNumber>
    </submittedName>
</protein>
<dbReference type="EC" id="5.1.1.-" evidence="1"/>
<reference evidence="1" key="1">
    <citation type="submission" date="2020-12" db="EMBL/GenBank/DDBJ databases">
        <title>Clostridium thailandense sp. nov., a novel acetogenic bacterium isolated from peat land soil in Thailand.</title>
        <authorList>
            <person name="Chaikitkaew S."/>
            <person name="Birkeland N.K."/>
        </authorList>
    </citation>
    <scope>NUCLEOTIDE SEQUENCE</scope>
    <source>
        <strain evidence="1">PL3</strain>
    </source>
</reference>
<keyword evidence="1" id="KW-0413">Isomerase</keyword>
<dbReference type="InterPro" id="IPR033134">
    <property type="entry name" value="Asp/Glu_racemase_AS_2"/>
</dbReference>
<organism evidence="1 2">
    <name type="scientific">Clostridium thailandense</name>
    <dbReference type="NCBI Taxonomy" id="2794346"/>
    <lineage>
        <taxon>Bacteria</taxon>
        <taxon>Bacillati</taxon>
        <taxon>Bacillota</taxon>
        <taxon>Clostridia</taxon>
        <taxon>Eubacteriales</taxon>
        <taxon>Clostridiaceae</taxon>
        <taxon>Clostridium</taxon>
    </lineage>
</organism>
<evidence type="ECO:0000313" key="1">
    <source>
        <dbReference type="EMBL" id="MBV7275277.1"/>
    </source>
</evidence>
<evidence type="ECO:0000313" key="2">
    <source>
        <dbReference type="Proteomes" id="UP000694308"/>
    </source>
</evidence>
<dbReference type="Proteomes" id="UP000694308">
    <property type="component" value="Unassembled WGS sequence"/>
</dbReference>
<comment type="caution">
    <text evidence="1">The sequence shown here is derived from an EMBL/GenBank/DDBJ whole genome shotgun (WGS) entry which is preliminary data.</text>
</comment>
<proteinExistence type="predicted"/>
<dbReference type="InterPro" id="IPR015942">
    <property type="entry name" value="Asp/Glu/hydantoin_racemase"/>
</dbReference>
<dbReference type="EMBL" id="JAEEGC010000118">
    <property type="protein sequence ID" value="MBV7275277.1"/>
    <property type="molecule type" value="Genomic_DNA"/>
</dbReference>
<accession>A0A949TTX1</accession>
<dbReference type="Pfam" id="PF01177">
    <property type="entry name" value="Asp_Glu_race"/>
    <property type="match status" value="1"/>
</dbReference>
<dbReference type="PANTHER" id="PTHR21198:SF7">
    <property type="entry name" value="ASPARTATE-GLUTAMATE RACEMASE FAMILY"/>
    <property type="match status" value="1"/>
</dbReference>
<dbReference type="NCBIfam" id="TIGR00035">
    <property type="entry name" value="asp_race"/>
    <property type="match status" value="1"/>
</dbReference>
<dbReference type="PANTHER" id="PTHR21198">
    <property type="entry name" value="GLUTAMATE RACEMASE"/>
    <property type="match status" value="1"/>
</dbReference>
<gene>
    <name evidence="1" type="ORF">I6U48_20465</name>
</gene>
<dbReference type="PROSITE" id="PS00924">
    <property type="entry name" value="ASP_GLU_RACEMASE_2"/>
    <property type="match status" value="1"/>
</dbReference>
<dbReference type="AlphaFoldDB" id="A0A949TTX1"/>
<name>A0A949TTX1_9CLOT</name>
<sequence length="231" mass="26025">MKKLGLVGGMGPESTIPYYHDIVYGVQNKVGKKFFPNMTIESVNVFDVLNMCERKEYEQLVNYLMVAINNLRVSGADFIALSANTPHIVFDELNKLSNIPLVSIIEATCDEVKRRNISKVGLLGTIFTMDGEFFKKPFMKNHIEVITPTDEEKEVVNQKISQELELGIVKDETLSAFLKIIQRMKVENGIQAIILGCTELPLLFKGVKTPVDCLDTMQIHIDTLVNMIIDD</sequence>